<dbReference type="Pfam" id="PF03462">
    <property type="entry name" value="PCRF"/>
    <property type="match status" value="1"/>
</dbReference>
<keyword evidence="3" id="KW-0689">Ribosomal protein</keyword>
<dbReference type="Gene3D" id="1.10.1650.10">
    <property type="match status" value="1"/>
</dbReference>
<dbReference type="PANTHER" id="PTHR43804:SF7">
    <property type="entry name" value="LD18447P"/>
    <property type="match status" value="1"/>
</dbReference>
<dbReference type="GO" id="GO:1990904">
    <property type="term" value="C:ribonucleoprotein complex"/>
    <property type="evidence" value="ECO:0007669"/>
    <property type="project" value="UniProtKB-KW"/>
</dbReference>
<gene>
    <name evidence="7" type="ORF">CASFOL_025264</name>
</gene>
<organism evidence="7 8">
    <name type="scientific">Castilleja foliolosa</name>
    <dbReference type="NCBI Taxonomy" id="1961234"/>
    <lineage>
        <taxon>Eukaryota</taxon>
        <taxon>Viridiplantae</taxon>
        <taxon>Streptophyta</taxon>
        <taxon>Embryophyta</taxon>
        <taxon>Tracheophyta</taxon>
        <taxon>Spermatophyta</taxon>
        <taxon>Magnoliopsida</taxon>
        <taxon>eudicotyledons</taxon>
        <taxon>Gunneridae</taxon>
        <taxon>Pentapetalae</taxon>
        <taxon>asterids</taxon>
        <taxon>lamiids</taxon>
        <taxon>Lamiales</taxon>
        <taxon>Orobanchaceae</taxon>
        <taxon>Pedicularideae</taxon>
        <taxon>Castillejinae</taxon>
        <taxon>Castilleja</taxon>
    </lineage>
</organism>
<feature type="domain" description="Large ribosomal subunit protein eL19" evidence="6">
    <location>
        <begin position="3"/>
        <end position="129"/>
    </location>
</feature>
<keyword evidence="2" id="KW-0488">Methylation</keyword>
<dbReference type="EMBL" id="JAVIJP010000032">
    <property type="protein sequence ID" value="KAL3632280.1"/>
    <property type="molecule type" value="Genomic_DNA"/>
</dbReference>
<protein>
    <recommendedName>
        <fullName evidence="9">Ribosomal protein L19</fullName>
    </recommendedName>
</protein>
<dbReference type="SUPFAM" id="SSF48140">
    <property type="entry name" value="Ribosomal protein L19 (L19e)"/>
    <property type="match status" value="1"/>
</dbReference>
<dbReference type="Proteomes" id="UP001632038">
    <property type="component" value="Unassembled WGS sequence"/>
</dbReference>
<dbReference type="SMART" id="SM00937">
    <property type="entry name" value="PCRF"/>
    <property type="match status" value="1"/>
</dbReference>
<dbReference type="InterPro" id="IPR035970">
    <property type="entry name" value="60S_ribosomal_eL19_sf"/>
</dbReference>
<evidence type="ECO:0000259" key="5">
    <source>
        <dbReference type="SMART" id="SM00937"/>
    </source>
</evidence>
<dbReference type="PROSITE" id="PS00526">
    <property type="entry name" value="RIBOSOMAL_L19E"/>
    <property type="match status" value="1"/>
</dbReference>
<keyword evidence="8" id="KW-1185">Reference proteome</keyword>
<proteinExistence type="inferred from homology"/>
<dbReference type="GO" id="GO:0006412">
    <property type="term" value="P:translation"/>
    <property type="evidence" value="ECO:0007669"/>
    <property type="project" value="UniProtKB-ARBA"/>
</dbReference>
<evidence type="ECO:0000256" key="4">
    <source>
        <dbReference type="ARBA" id="ARBA00023274"/>
    </source>
</evidence>
<sequence>MVSLKLQKRLAASVLKCGKGKVWLDPNEVSEISMANSQSVDTLEAKKETEEIEGLKSLVSETQDDIEMQQMASEELGQASEEETRLHFSLLKSLLPKDDADERDCILEVRAGTGGDEASLFAMDIFKMYEKYSQKKGWRFEVLDVAESDLKGYKVWTKCQETCKGWVHHQEAHQDPPTNPFGGEYTIFAGLEECIRLIANFRFTDDEIAFIKSSLPSSCEVLDSDPY</sequence>
<dbReference type="FunFam" id="1.10.1650.10:FF:000001">
    <property type="entry name" value="Ribosomal protein L19"/>
    <property type="match status" value="1"/>
</dbReference>
<evidence type="ECO:0000313" key="7">
    <source>
        <dbReference type="EMBL" id="KAL3632280.1"/>
    </source>
</evidence>
<dbReference type="InterPro" id="IPR005139">
    <property type="entry name" value="PCRF"/>
</dbReference>
<evidence type="ECO:0000259" key="6">
    <source>
        <dbReference type="SMART" id="SM01416"/>
    </source>
</evidence>
<dbReference type="InterPro" id="IPR023638">
    <property type="entry name" value="Ribosomal_eL19_CS"/>
</dbReference>
<dbReference type="InterPro" id="IPR000196">
    <property type="entry name" value="Ribosomal_eL19_dom"/>
</dbReference>
<evidence type="ECO:0000313" key="8">
    <source>
        <dbReference type="Proteomes" id="UP001632038"/>
    </source>
</evidence>
<name>A0ABD3CQN6_9LAMI</name>
<evidence type="ECO:0008006" key="9">
    <source>
        <dbReference type="Google" id="ProtNLM"/>
    </source>
</evidence>
<feature type="domain" description="Peptide chain release factor" evidence="5">
    <location>
        <begin position="57"/>
        <end position="152"/>
    </location>
</feature>
<reference evidence="8" key="1">
    <citation type="journal article" date="2024" name="IScience">
        <title>Strigolactones Initiate the Formation of Haustorium-like Structures in Castilleja.</title>
        <authorList>
            <person name="Buerger M."/>
            <person name="Peterson D."/>
            <person name="Chory J."/>
        </authorList>
    </citation>
    <scope>NUCLEOTIDE SEQUENCE [LARGE SCALE GENOMIC DNA]</scope>
</reference>
<keyword evidence="4" id="KW-0687">Ribonucleoprotein</keyword>
<dbReference type="SUPFAM" id="SSF54675">
    <property type="entry name" value="Nicotinate/Quinolinate PRTase N-terminal domain-like"/>
    <property type="match status" value="1"/>
</dbReference>
<dbReference type="Gene3D" id="3.30.70.1660">
    <property type="match status" value="1"/>
</dbReference>
<dbReference type="GO" id="GO:0005840">
    <property type="term" value="C:ribosome"/>
    <property type="evidence" value="ECO:0007669"/>
    <property type="project" value="UniProtKB-KW"/>
</dbReference>
<accession>A0ABD3CQN6</accession>
<dbReference type="SMART" id="SM01416">
    <property type="entry name" value="Ribosomal_L19e"/>
    <property type="match status" value="1"/>
</dbReference>
<dbReference type="InterPro" id="IPR050057">
    <property type="entry name" value="Prokaryotic/Mito_RF"/>
</dbReference>
<evidence type="ECO:0000256" key="2">
    <source>
        <dbReference type="ARBA" id="ARBA00022481"/>
    </source>
</evidence>
<dbReference type="AlphaFoldDB" id="A0ABD3CQN6"/>
<dbReference type="Gene3D" id="3.20.140.10">
    <property type="entry name" value="nicotinate phosphoribosyltransferase"/>
    <property type="match status" value="1"/>
</dbReference>
<dbReference type="SUPFAM" id="SSF75620">
    <property type="entry name" value="Release factor"/>
    <property type="match status" value="1"/>
</dbReference>
<evidence type="ECO:0000256" key="1">
    <source>
        <dbReference type="ARBA" id="ARBA00011082"/>
    </source>
</evidence>
<comment type="similarity">
    <text evidence="1">Belongs to the eukaryotic ribosomal protein eL19 family.</text>
</comment>
<dbReference type="InterPro" id="IPR015972">
    <property type="entry name" value="Ribosomal_eL19_dom1"/>
</dbReference>
<comment type="caution">
    <text evidence="7">The sequence shown here is derived from an EMBL/GenBank/DDBJ whole genome shotgun (WGS) entry which is preliminary data.</text>
</comment>
<dbReference type="InterPro" id="IPR045853">
    <property type="entry name" value="Pep_chain_release_fac_I_sf"/>
</dbReference>
<dbReference type="PANTHER" id="PTHR43804">
    <property type="entry name" value="LD18447P"/>
    <property type="match status" value="1"/>
</dbReference>
<evidence type="ECO:0000256" key="3">
    <source>
        <dbReference type="ARBA" id="ARBA00022980"/>
    </source>
</evidence>